<feature type="domain" description="N-acetyltransferase" evidence="1">
    <location>
        <begin position="11"/>
        <end position="177"/>
    </location>
</feature>
<dbReference type="SUPFAM" id="SSF55729">
    <property type="entry name" value="Acyl-CoA N-acyltransferases (Nat)"/>
    <property type="match status" value="1"/>
</dbReference>
<dbReference type="RefSeq" id="WP_057896449.1">
    <property type="nucleotide sequence ID" value="NZ_AZEH01000039.1"/>
</dbReference>
<dbReference type="Gene3D" id="3.40.630.30">
    <property type="match status" value="1"/>
</dbReference>
<comment type="caution">
    <text evidence="2">The sequence shown here is derived from an EMBL/GenBank/DDBJ whole genome shotgun (WGS) entry which is preliminary data.</text>
</comment>
<dbReference type="PANTHER" id="PTHR43441">
    <property type="entry name" value="RIBOSOMAL-PROTEIN-SERINE ACETYLTRANSFERASE"/>
    <property type="match status" value="1"/>
</dbReference>
<protein>
    <submittedName>
        <fullName evidence="2">N-acetyltransferase GCN5</fullName>
    </submittedName>
</protein>
<dbReference type="STRING" id="1423777.FD46_GL001614"/>
<dbReference type="Pfam" id="PF13302">
    <property type="entry name" value="Acetyltransf_3"/>
    <property type="match status" value="1"/>
</dbReference>
<dbReference type="OrthoDB" id="9784707at2"/>
<dbReference type="EMBL" id="AZEH01000039">
    <property type="protein sequence ID" value="KRL04484.1"/>
    <property type="molecule type" value="Genomic_DNA"/>
</dbReference>
<dbReference type="GO" id="GO:0005737">
    <property type="term" value="C:cytoplasm"/>
    <property type="evidence" value="ECO:0007669"/>
    <property type="project" value="TreeGrafter"/>
</dbReference>
<dbReference type="Proteomes" id="UP000051686">
    <property type="component" value="Unassembled WGS sequence"/>
</dbReference>
<dbReference type="InterPro" id="IPR051908">
    <property type="entry name" value="Ribosomal_N-acetyltransferase"/>
</dbReference>
<evidence type="ECO:0000259" key="1">
    <source>
        <dbReference type="PROSITE" id="PS51186"/>
    </source>
</evidence>
<dbReference type="GO" id="GO:1990189">
    <property type="term" value="F:protein N-terminal-serine acetyltransferase activity"/>
    <property type="evidence" value="ECO:0007669"/>
    <property type="project" value="TreeGrafter"/>
</dbReference>
<keyword evidence="2" id="KW-0808">Transferase</keyword>
<evidence type="ECO:0000313" key="3">
    <source>
        <dbReference type="Proteomes" id="UP000051686"/>
    </source>
</evidence>
<name>A0A0R1MF08_9LACO</name>
<dbReference type="PATRIC" id="fig|1423777.3.peg.1666"/>
<dbReference type="PROSITE" id="PS51186">
    <property type="entry name" value="GNAT"/>
    <property type="match status" value="1"/>
</dbReference>
<accession>A0A0R1MF08</accession>
<dbReference type="PANTHER" id="PTHR43441:SF12">
    <property type="entry name" value="RIBOSOMAL N-ACETYLTRANSFERASE YDAF-RELATED"/>
    <property type="match status" value="1"/>
</dbReference>
<sequence length="189" mass="21418">MKQRYKINNLLELKVPELTDAKKLYELIEHSRQEMQKWLPWVKKTLSAADEEAFILYSLGRIQDGKLWSMTICVDGVPAGSIDIHEINVQNAHGQIGYWLGSRFQGKGIMTQTLEATVAIAFEELGLHRLELIADNNNQKSKAVAVRAGFAFNCILQDYLLSQDGFHDAVLYSKLSALKKPQFIEPINL</sequence>
<keyword evidence="3" id="KW-1185">Reference proteome</keyword>
<reference evidence="2 3" key="1">
    <citation type="journal article" date="2015" name="Genome Announc.">
        <title>Expanding the biotechnology potential of lactobacilli through comparative genomics of 213 strains and associated genera.</title>
        <authorList>
            <person name="Sun Z."/>
            <person name="Harris H.M."/>
            <person name="McCann A."/>
            <person name="Guo C."/>
            <person name="Argimon S."/>
            <person name="Zhang W."/>
            <person name="Yang X."/>
            <person name="Jeffery I.B."/>
            <person name="Cooney J.C."/>
            <person name="Kagawa T.F."/>
            <person name="Liu W."/>
            <person name="Song Y."/>
            <person name="Salvetti E."/>
            <person name="Wrobel A."/>
            <person name="Rasinkangas P."/>
            <person name="Parkhill J."/>
            <person name="Rea M.C."/>
            <person name="O'Sullivan O."/>
            <person name="Ritari J."/>
            <person name="Douillard F.P."/>
            <person name="Paul Ross R."/>
            <person name="Yang R."/>
            <person name="Briner A.E."/>
            <person name="Felis G.E."/>
            <person name="de Vos W.M."/>
            <person name="Barrangou R."/>
            <person name="Klaenhammer T.R."/>
            <person name="Caufield P.W."/>
            <person name="Cui Y."/>
            <person name="Zhang H."/>
            <person name="O'Toole P.W."/>
        </authorList>
    </citation>
    <scope>NUCLEOTIDE SEQUENCE [LARGE SCALE GENOMIC DNA]</scope>
    <source>
        <strain evidence="2 3">DSM 19972</strain>
    </source>
</reference>
<organism evidence="2 3">
    <name type="scientific">Liquorilactobacillus oeni DSM 19972</name>
    <dbReference type="NCBI Taxonomy" id="1423777"/>
    <lineage>
        <taxon>Bacteria</taxon>
        <taxon>Bacillati</taxon>
        <taxon>Bacillota</taxon>
        <taxon>Bacilli</taxon>
        <taxon>Lactobacillales</taxon>
        <taxon>Lactobacillaceae</taxon>
        <taxon>Liquorilactobacillus</taxon>
    </lineage>
</organism>
<dbReference type="InterPro" id="IPR016181">
    <property type="entry name" value="Acyl_CoA_acyltransferase"/>
</dbReference>
<proteinExistence type="predicted"/>
<dbReference type="InterPro" id="IPR000182">
    <property type="entry name" value="GNAT_dom"/>
</dbReference>
<evidence type="ECO:0000313" key="2">
    <source>
        <dbReference type="EMBL" id="KRL04484.1"/>
    </source>
</evidence>
<gene>
    <name evidence="2" type="ORF">FD46_GL001614</name>
</gene>
<dbReference type="AlphaFoldDB" id="A0A0R1MF08"/>
<dbReference type="GO" id="GO:0008999">
    <property type="term" value="F:protein-N-terminal-alanine acetyltransferase activity"/>
    <property type="evidence" value="ECO:0007669"/>
    <property type="project" value="TreeGrafter"/>
</dbReference>